<dbReference type="GO" id="GO:0005509">
    <property type="term" value="F:calcium ion binding"/>
    <property type="evidence" value="ECO:0007669"/>
    <property type="project" value="TreeGrafter"/>
</dbReference>
<dbReference type="InterPro" id="IPR013787">
    <property type="entry name" value="S100_Ca-bd_sub"/>
</dbReference>
<dbReference type="SUPFAM" id="SSF47473">
    <property type="entry name" value="EF-hand"/>
    <property type="match status" value="1"/>
</dbReference>
<protein>
    <recommendedName>
        <fullName evidence="2">S100/CaBP-9k-type calcium binding subdomain domain-containing protein</fullName>
    </recommendedName>
</protein>
<feature type="non-terminal residue" evidence="3">
    <location>
        <position position="123"/>
    </location>
</feature>
<dbReference type="Pfam" id="PF01023">
    <property type="entry name" value="S_100"/>
    <property type="match status" value="1"/>
</dbReference>
<feature type="region of interest" description="Disordered" evidence="1">
    <location>
        <begin position="76"/>
        <end position="123"/>
    </location>
</feature>
<keyword evidence="4" id="KW-1185">Reference proteome</keyword>
<feature type="compositionally biased region" description="Polar residues" evidence="1">
    <location>
        <begin position="10"/>
        <end position="25"/>
    </location>
</feature>
<feature type="compositionally biased region" description="Polar residues" evidence="1">
    <location>
        <begin position="97"/>
        <end position="107"/>
    </location>
</feature>
<dbReference type="GO" id="GO:0070062">
    <property type="term" value="C:extracellular exosome"/>
    <property type="evidence" value="ECO:0007669"/>
    <property type="project" value="TreeGrafter"/>
</dbReference>
<dbReference type="Gene3D" id="1.10.238.10">
    <property type="entry name" value="EF-hand"/>
    <property type="match status" value="1"/>
</dbReference>
<dbReference type="GO" id="GO:0046914">
    <property type="term" value="F:transition metal ion binding"/>
    <property type="evidence" value="ECO:0007669"/>
    <property type="project" value="InterPro"/>
</dbReference>
<dbReference type="GO" id="GO:0048306">
    <property type="term" value="F:calcium-dependent protein binding"/>
    <property type="evidence" value="ECO:0007669"/>
    <property type="project" value="TreeGrafter"/>
</dbReference>
<sequence>MRPPGDISPAGQSQKEGGSTASTMTELETAMGLIIDVFARYSGGDGRRQTLTKGELKQLMEKELPGFLQVRPSPRVAQGKVVGMAGRRDRNDRLSQPGRSKQTQMQARNDPKSLPGTLGIWAG</sequence>
<organism evidence="3 4">
    <name type="scientific">Marmota monax</name>
    <name type="common">Woodchuck</name>
    <dbReference type="NCBI Taxonomy" id="9995"/>
    <lineage>
        <taxon>Eukaryota</taxon>
        <taxon>Metazoa</taxon>
        <taxon>Chordata</taxon>
        <taxon>Craniata</taxon>
        <taxon>Vertebrata</taxon>
        <taxon>Euteleostomi</taxon>
        <taxon>Mammalia</taxon>
        <taxon>Eutheria</taxon>
        <taxon>Euarchontoglires</taxon>
        <taxon>Glires</taxon>
        <taxon>Rodentia</taxon>
        <taxon>Sciuromorpha</taxon>
        <taxon>Sciuridae</taxon>
        <taxon>Xerinae</taxon>
        <taxon>Marmotini</taxon>
        <taxon>Marmota</taxon>
    </lineage>
</organism>
<dbReference type="SMART" id="SM01394">
    <property type="entry name" value="S_100"/>
    <property type="match status" value="1"/>
</dbReference>
<dbReference type="GO" id="GO:0043542">
    <property type="term" value="P:endothelial cell migration"/>
    <property type="evidence" value="ECO:0007669"/>
    <property type="project" value="TreeGrafter"/>
</dbReference>
<evidence type="ECO:0000313" key="3">
    <source>
        <dbReference type="EMBL" id="VTJ91346.1"/>
    </source>
</evidence>
<dbReference type="EMBL" id="CABDUW010007833">
    <property type="protein sequence ID" value="VTJ91346.1"/>
    <property type="molecule type" value="Genomic_DNA"/>
</dbReference>
<dbReference type="GO" id="GO:0005737">
    <property type="term" value="C:cytoplasm"/>
    <property type="evidence" value="ECO:0007669"/>
    <property type="project" value="TreeGrafter"/>
</dbReference>
<dbReference type="PANTHER" id="PTHR11639:SF139">
    <property type="entry name" value="PROTEIN S100-P"/>
    <property type="match status" value="1"/>
</dbReference>
<reference evidence="3" key="1">
    <citation type="submission" date="2019-04" db="EMBL/GenBank/DDBJ databases">
        <authorList>
            <person name="Alioto T."/>
            <person name="Alioto T."/>
        </authorList>
    </citation>
    <scope>NUCLEOTIDE SEQUENCE [LARGE SCALE GENOMIC DNA]</scope>
</reference>
<proteinExistence type="predicted"/>
<dbReference type="Proteomes" id="UP000335636">
    <property type="component" value="Unassembled WGS sequence"/>
</dbReference>
<gene>
    <name evidence="3" type="ORF">MONAX_5E040625</name>
</gene>
<dbReference type="InterPro" id="IPR034325">
    <property type="entry name" value="S-100_dom"/>
</dbReference>
<comment type="caution">
    <text evidence="3">The sequence shown here is derived from an EMBL/GenBank/DDBJ whole genome shotgun (WGS) entry which is preliminary data.</text>
</comment>
<feature type="region of interest" description="Disordered" evidence="1">
    <location>
        <begin position="1"/>
        <end position="25"/>
    </location>
</feature>
<name>A0A5E4DB80_MARMO</name>
<evidence type="ECO:0000259" key="2">
    <source>
        <dbReference type="SMART" id="SM01394"/>
    </source>
</evidence>
<dbReference type="InterPro" id="IPR011992">
    <property type="entry name" value="EF-hand-dom_pair"/>
</dbReference>
<evidence type="ECO:0000256" key="1">
    <source>
        <dbReference type="SAM" id="MobiDB-lite"/>
    </source>
</evidence>
<dbReference type="CDD" id="cd00213">
    <property type="entry name" value="S-100"/>
    <property type="match status" value="1"/>
</dbReference>
<evidence type="ECO:0000313" key="4">
    <source>
        <dbReference type="Proteomes" id="UP000335636"/>
    </source>
</evidence>
<accession>A0A5E4DB80</accession>
<dbReference type="AlphaFoldDB" id="A0A5E4DB80"/>
<dbReference type="PANTHER" id="PTHR11639">
    <property type="entry name" value="S100 CALCIUM-BINDING PROTEIN"/>
    <property type="match status" value="1"/>
</dbReference>
<feature type="domain" description="S100/CaBP-9k-type calcium binding subdomain" evidence="2">
    <location>
        <begin position="27"/>
        <end position="69"/>
    </location>
</feature>